<dbReference type="AlphaFoldDB" id="A0A8A2VHH8"/>
<evidence type="ECO:0000259" key="1">
    <source>
        <dbReference type="PROSITE" id="PS00028"/>
    </source>
</evidence>
<reference evidence="2 3" key="1">
    <citation type="submission" date="2021-03" db="EMBL/GenBank/DDBJ databases">
        <title>Haloterrigena longa sp. nov. and Haloterrigena limicola sp. nov., extremely halophilic archaea isolated from a salt lake.</title>
        <authorList>
            <person name="Henglin C."/>
        </authorList>
    </citation>
    <scope>NUCLEOTIDE SEQUENCE [LARGE SCALE GENOMIC DNA]</scope>
    <source>
        <strain evidence="2 3">KZCA68</strain>
    </source>
</reference>
<gene>
    <name evidence="2" type="ORF">J0X25_02295</name>
</gene>
<dbReference type="KEGG" id="hakz:J0X25_02295"/>
<dbReference type="GeneID" id="63186098"/>
<dbReference type="PROSITE" id="PS00028">
    <property type="entry name" value="ZINC_FINGER_C2H2_1"/>
    <property type="match status" value="1"/>
</dbReference>
<dbReference type="Proteomes" id="UP000663203">
    <property type="component" value="Chromosome"/>
</dbReference>
<sequence length="53" mass="6056">MATRTPLECPLCREELMRDQNLEDHLVATHSERELAKFVVAETEALEAKDVSE</sequence>
<feature type="domain" description="C2H2-type" evidence="1">
    <location>
        <begin position="9"/>
        <end position="30"/>
    </location>
</feature>
<dbReference type="RefSeq" id="WP_207289420.1">
    <property type="nucleotide sequence ID" value="NZ_CP071462.1"/>
</dbReference>
<dbReference type="EMBL" id="CP071462">
    <property type="protein sequence ID" value="QSW99814.1"/>
    <property type="molecule type" value="Genomic_DNA"/>
</dbReference>
<keyword evidence="3" id="KW-1185">Reference proteome</keyword>
<protein>
    <recommendedName>
        <fullName evidence="1">C2H2-type domain-containing protein</fullName>
    </recommendedName>
</protein>
<name>A0A8A2VHH8_9EURY</name>
<evidence type="ECO:0000313" key="2">
    <source>
        <dbReference type="EMBL" id="QSW99814.1"/>
    </source>
</evidence>
<accession>A0A8A2VHH8</accession>
<dbReference type="InterPro" id="IPR013087">
    <property type="entry name" value="Znf_C2H2_type"/>
</dbReference>
<proteinExistence type="predicted"/>
<organism evidence="2 3">
    <name type="scientific">Haloterrigena alkaliphila</name>
    <dbReference type="NCBI Taxonomy" id="2816475"/>
    <lineage>
        <taxon>Archaea</taxon>
        <taxon>Methanobacteriati</taxon>
        <taxon>Methanobacteriota</taxon>
        <taxon>Stenosarchaea group</taxon>
        <taxon>Halobacteria</taxon>
        <taxon>Halobacteriales</taxon>
        <taxon>Natrialbaceae</taxon>
        <taxon>Haloterrigena</taxon>
    </lineage>
</organism>
<evidence type="ECO:0000313" key="3">
    <source>
        <dbReference type="Proteomes" id="UP000663203"/>
    </source>
</evidence>